<accession>A0A9N9Q3X3</accession>
<dbReference type="GO" id="GO:0005737">
    <property type="term" value="C:cytoplasm"/>
    <property type="evidence" value="ECO:0007669"/>
    <property type="project" value="TreeGrafter"/>
</dbReference>
<keyword evidence="3" id="KW-1185">Reference proteome</keyword>
<dbReference type="InterPro" id="IPR006076">
    <property type="entry name" value="FAD-dep_OxRdtase"/>
</dbReference>
<sequence>MGDITPSVLHTPSLPVQNATIPFWRIAPDELDTHRTTESIPSECDILIIGGGYAGISAAYHLLASEKAKSRKDLDSLKVILVEARGACSGATGRNGHALALAYFHPGGHIRPSVYTRLPSLIKFYGEEAAAELCAFEDDHVQAIAELAKKEGIDCDFVVTRSFDIHTNCDDANAAKKTFEKMKKKGVAVSQVKGCGGCFSFPAAQVSPYKLMMGLLKIANDTGKLNIQTNTPVTALESSQEHSEKWTAHTPRGPITAKNIIMATNRYTASLLPEYKGKIAPCRGICCHITIPEGIKAPDMTDNYCLRLPKGSHDYLTSRPDGSIVVGGVRADFLPLRDEWYNNIDDSKLIETAKSYFDAYMQDHFIGWENTGARVESIWTGIMGYNADGVPSVGAVPGKKGVWISAGFDGHGMPVIWLTMKGLVDMIMDGSSFEDSGTPRIFKTTVDRLEDLRDDYAHKA</sequence>
<dbReference type="PANTHER" id="PTHR13847">
    <property type="entry name" value="SARCOSINE DEHYDROGENASE-RELATED"/>
    <property type="match status" value="1"/>
</dbReference>
<dbReference type="SUPFAM" id="SSF51905">
    <property type="entry name" value="FAD/NAD(P)-binding domain"/>
    <property type="match status" value="1"/>
</dbReference>
<dbReference type="Gene3D" id="3.30.9.10">
    <property type="entry name" value="D-Amino Acid Oxidase, subunit A, domain 2"/>
    <property type="match status" value="1"/>
</dbReference>
<organism evidence="2 3">
    <name type="scientific">Hymenoscyphus albidus</name>
    <dbReference type="NCBI Taxonomy" id="595503"/>
    <lineage>
        <taxon>Eukaryota</taxon>
        <taxon>Fungi</taxon>
        <taxon>Dikarya</taxon>
        <taxon>Ascomycota</taxon>
        <taxon>Pezizomycotina</taxon>
        <taxon>Leotiomycetes</taxon>
        <taxon>Helotiales</taxon>
        <taxon>Helotiaceae</taxon>
        <taxon>Hymenoscyphus</taxon>
    </lineage>
</organism>
<feature type="domain" description="FAD dependent oxidoreductase" evidence="1">
    <location>
        <begin position="45"/>
        <end position="419"/>
    </location>
</feature>
<evidence type="ECO:0000259" key="1">
    <source>
        <dbReference type="Pfam" id="PF01266"/>
    </source>
</evidence>
<dbReference type="Gene3D" id="3.50.50.60">
    <property type="entry name" value="FAD/NAD(P)-binding domain"/>
    <property type="match status" value="1"/>
</dbReference>
<evidence type="ECO:0000313" key="3">
    <source>
        <dbReference type="Proteomes" id="UP000701801"/>
    </source>
</evidence>
<dbReference type="PANTHER" id="PTHR13847:SF279">
    <property type="entry name" value="FAD DEPENDENT OXIDOREDUCTASE DOMAIN-CONTAINING PROTEIN-RELATED"/>
    <property type="match status" value="1"/>
</dbReference>
<comment type="caution">
    <text evidence="2">The sequence shown here is derived from an EMBL/GenBank/DDBJ whole genome shotgun (WGS) entry which is preliminary data.</text>
</comment>
<gene>
    <name evidence="2" type="ORF">HYALB_00011318</name>
</gene>
<dbReference type="Pfam" id="PF01266">
    <property type="entry name" value="DAO"/>
    <property type="match status" value="1"/>
</dbReference>
<dbReference type="Proteomes" id="UP000701801">
    <property type="component" value="Unassembled WGS sequence"/>
</dbReference>
<reference evidence="2" key="1">
    <citation type="submission" date="2021-07" db="EMBL/GenBank/DDBJ databases">
        <authorList>
            <person name="Durling M."/>
        </authorList>
    </citation>
    <scope>NUCLEOTIDE SEQUENCE</scope>
</reference>
<dbReference type="AlphaFoldDB" id="A0A9N9Q3X3"/>
<name>A0A9N9Q3X3_9HELO</name>
<evidence type="ECO:0000313" key="2">
    <source>
        <dbReference type="EMBL" id="CAG8972586.1"/>
    </source>
</evidence>
<protein>
    <recommendedName>
        <fullName evidence="1">FAD dependent oxidoreductase domain-containing protein</fullName>
    </recommendedName>
</protein>
<dbReference type="InterPro" id="IPR036188">
    <property type="entry name" value="FAD/NAD-bd_sf"/>
</dbReference>
<dbReference type="OrthoDB" id="429143at2759"/>
<proteinExistence type="predicted"/>
<dbReference type="EMBL" id="CAJVRM010000048">
    <property type="protein sequence ID" value="CAG8972586.1"/>
    <property type="molecule type" value="Genomic_DNA"/>
</dbReference>